<keyword evidence="1" id="KW-0472">Membrane</keyword>
<feature type="transmembrane region" description="Helical" evidence="1">
    <location>
        <begin position="82"/>
        <end position="104"/>
    </location>
</feature>
<evidence type="ECO:0000313" key="3">
    <source>
        <dbReference type="Proteomes" id="UP000199158"/>
    </source>
</evidence>
<proteinExistence type="predicted"/>
<keyword evidence="1" id="KW-1133">Transmembrane helix</keyword>
<reference evidence="2 3" key="1">
    <citation type="submission" date="2016-10" db="EMBL/GenBank/DDBJ databases">
        <authorList>
            <person name="de Groot N.N."/>
        </authorList>
    </citation>
    <scope>NUCLEOTIDE SEQUENCE [LARGE SCALE GENOMIC DNA]</scope>
    <source>
        <strain evidence="2 3">CGMCC 1.5070</strain>
    </source>
</reference>
<gene>
    <name evidence="2" type="ORF">SAMN05216180_0758</name>
</gene>
<dbReference type="Pfam" id="PF12670">
    <property type="entry name" value="DUF3792"/>
    <property type="match status" value="1"/>
</dbReference>
<dbReference type="STRING" id="474960.SAMN05216180_0758"/>
<dbReference type="NCBIfam" id="TIGR04086">
    <property type="entry name" value="TIGR04086_membr"/>
    <property type="match status" value="1"/>
</dbReference>
<dbReference type="InterPro" id="IPR023804">
    <property type="entry name" value="DUF3792_TM"/>
</dbReference>
<dbReference type="AlphaFoldDB" id="A0A1H7ZP58"/>
<feature type="transmembrane region" description="Helical" evidence="1">
    <location>
        <begin position="23"/>
        <end position="47"/>
    </location>
</feature>
<evidence type="ECO:0000256" key="1">
    <source>
        <dbReference type="SAM" id="Phobius"/>
    </source>
</evidence>
<sequence length="139" mass="14651">MICMKQGKSKVEKYGVMKYLKPILSGTLVGAVVITVILMVLSLLLSLQNIPQMLINPMVLLALAIGSLMGGSFAAKMVREKGLVMGLCCGVLLFLMLLLFGQGISDNGFGFMAAIKLAIALLFSAIGGVAGVNSKKSRK</sequence>
<evidence type="ECO:0000313" key="2">
    <source>
        <dbReference type="EMBL" id="SEM59338.1"/>
    </source>
</evidence>
<name>A0A1H7ZP58_9FIRM</name>
<feature type="transmembrane region" description="Helical" evidence="1">
    <location>
        <begin position="53"/>
        <end position="75"/>
    </location>
</feature>
<organism evidence="2 3">
    <name type="scientific">Hydrogenoanaerobacterium saccharovorans</name>
    <dbReference type="NCBI Taxonomy" id="474960"/>
    <lineage>
        <taxon>Bacteria</taxon>
        <taxon>Bacillati</taxon>
        <taxon>Bacillota</taxon>
        <taxon>Clostridia</taxon>
        <taxon>Eubacteriales</taxon>
        <taxon>Oscillospiraceae</taxon>
        <taxon>Hydrogenoanaerobacterium</taxon>
    </lineage>
</organism>
<feature type="transmembrane region" description="Helical" evidence="1">
    <location>
        <begin position="110"/>
        <end position="132"/>
    </location>
</feature>
<accession>A0A1H7ZP58</accession>
<keyword evidence="1" id="KW-0812">Transmembrane</keyword>
<dbReference type="Proteomes" id="UP000199158">
    <property type="component" value="Unassembled WGS sequence"/>
</dbReference>
<dbReference type="EMBL" id="FOCG01000001">
    <property type="protein sequence ID" value="SEM59338.1"/>
    <property type="molecule type" value="Genomic_DNA"/>
</dbReference>
<keyword evidence="3" id="KW-1185">Reference proteome</keyword>
<protein>
    <submittedName>
        <fullName evidence="2">Putative membrane protein, TIGR04086 family</fullName>
    </submittedName>
</protein>